<sequence>MKNTLLFTLLVLALFFGALLGGATASEGTVSEGTVSEGTASVAADPLPPEEEEEPNLPASQAISEFHEYFSGGVEALSRRIDAFFGSTRIYEEASGTYLQMRGNVIYGRSGEIGFDGKVRARLDLPNLEERVHLVIESEEEETVSETRVAAGSTPAQAVDEKKLTTSLQYVVKSTRRWDVRLQPGIRVNMDPRPFLRLRFRLMQPLSETWLSRTTLTPGWFEDRGWEGRAFFDFERATGGGSLFRSSTQGVWLFDEPKDVQLTQSLLYAHPIGSRVQMAYQFGVTAEVDPKFQDTFYFLNVRYRKNIHQGWMFLELQPQVLFDREDDFKPDASFSLTLEILIGGRYL</sequence>
<evidence type="ECO:0000313" key="3">
    <source>
        <dbReference type="EMBL" id="ALC17349.1"/>
    </source>
</evidence>
<evidence type="ECO:0000256" key="2">
    <source>
        <dbReference type="SAM" id="SignalP"/>
    </source>
</evidence>
<dbReference type="EMBL" id="CP010802">
    <property type="protein sequence ID" value="ALC17349.1"/>
    <property type="molecule type" value="Genomic_DNA"/>
</dbReference>
<feature type="region of interest" description="Disordered" evidence="1">
    <location>
        <begin position="28"/>
        <end position="56"/>
    </location>
</feature>
<dbReference type="OrthoDB" id="5430640at2"/>
<evidence type="ECO:0008006" key="5">
    <source>
        <dbReference type="Google" id="ProtNLM"/>
    </source>
</evidence>
<evidence type="ECO:0000256" key="1">
    <source>
        <dbReference type="SAM" id="MobiDB-lite"/>
    </source>
</evidence>
<keyword evidence="2" id="KW-0732">Signal</keyword>
<dbReference type="AlphaFoldDB" id="A0A0M3QG45"/>
<feature type="signal peptide" evidence="2">
    <location>
        <begin position="1"/>
        <end position="25"/>
    </location>
</feature>
<organism evidence="3 4">
    <name type="scientific">Desulfuromonas soudanensis</name>
    <dbReference type="NCBI Taxonomy" id="1603606"/>
    <lineage>
        <taxon>Bacteria</taxon>
        <taxon>Pseudomonadati</taxon>
        <taxon>Thermodesulfobacteriota</taxon>
        <taxon>Desulfuromonadia</taxon>
        <taxon>Desulfuromonadales</taxon>
        <taxon>Desulfuromonadaceae</taxon>
        <taxon>Desulfuromonas</taxon>
    </lineage>
</organism>
<keyword evidence="4" id="KW-1185">Reference proteome</keyword>
<dbReference type="STRING" id="1603606.DSOUD_2596"/>
<evidence type="ECO:0000313" key="4">
    <source>
        <dbReference type="Proteomes" id="UP000057158"/>
    </source>
</evidence>
<dbReference type="Proteomes" id="UP000057158">
    <property type="component" value="Chromosome"/>
</dbReference>
<feature type="compositionally biased region" description="Polar residues" evidence="1">
    <location>
        <begin position="28"/>
        <end position="39"/>
    </location>
</feature>
<name>A0A0M3QG45_9BACT</name>
<dbReference type="KEGG" id="des:DSOUD_2596"/>
<gene>
    <name evidence="3" type="ORF">DSOUD_2596</name>
</gene>
<protein>
    <recommendedName>
        <fullName evidence="5">DUF481 domain-containing protein</fullName>
    </recommendedName>
</protein>
<dbReference type="PATRIC" id="fig|1603606.3.peg.2814"/>
<proteinExistence type="predicted"/>
<dbReference type="RefSeq" id="WP_157671868.1">
    <property type="nucleotide sequence ID" value="NZ_CP010802.1"/>
</dbReference>
<reference evidence="3 4" key="1">
    <citation type="submission" date="2015-07" db="EMBL/GenBank/DDBJ databases">
        <title>Isolation and Genomic Characterization of a Novel Halophilic Metal-Reducing Deltaproteobacterium from the Deep Subsurface.</title>
        <authorList>
            <person name="Badalamenti J.P."/>
            <person name="Summers Z.M."/>
            <person name="Gralnick J.A."/>
            <person name="Bond D.R."/>
        </authorList>
    </citation>
    <scope>NUCLEOTIDE SEQUENCE [LARGE SCALE GENOMIC DNA]</scope>
    <source>
        <strain evidence="3 4">WTL</strain>
    </source>
</reference>
<accession>A0A0M3QG45</accession>
<feature type="chain" id="PRO_5005787579" description="DUF481 domain-containing protein" evidence="2">
    <location>
        <begin position="26"/>
        <end position="347"/>
    </location>
</feature>